<reference evidence="10 13" key="2">
    <citation type="journal article" date="2018" name="Nat. Biotechnol.">
        <title>A standardized bacterial taxonomy based on genome phylogeny substantially revises the tree of life.</title>
        <authorList>
            <person name="Parks D.H."/>
            <person name="Chuvochina M."/>
            <person name="Waite D.W."/>
            <person name="Rinke C."/>
            <person name="Skarshewski A."/>
            <person name="Chaumeil P.A."/>
            <person name="Hugenholtz P."/>
        </authorList>
    </citation>
    <scope>NUCLEOTIDE SEQUENCE [LARGE SCALE GENOMIC DNA]</scope>
    <source>
        <strain evidence="10">UBA9152</strain>
    </source>
</reference>
<dbReference type="Proteomes" id="UP000033451">
    <property type="component" value="Unassembled WGS sequence"/>
</dbReference>
<keyword evidence="6" id="KW-0051">Antiviral defense</keyword>
<evidence type="ECO:0000259" key="9">
    <source>
        <dbReference type="Pfam" id="PF18967"/>
    </source>
</evidence>
<evidence type="ECO:0000256" key="8">
    <source>
        <dbReference type="SAM" id="Phobius"/>
    </source>
</evidence>
<evidence type="ECO:0000313" key="10">
    <source>
        <dbReference type="EMBL" id="HAN24561.1"/>
    </source>
</evidence>
<evidence type="ECO:0000313" key="11">
    <source>
        <dbReference type="EMBL" id="KJL37236.1"/>
    </source>
</evidence>
<sequence length="195" mass="21926">MRENGGEAELKIWGNKSGPRHTIPEDVGSLRDAEDRAWRIYSSHAEWISRVDAKAAVMLALEGVTLGTVIALTDSGRPFSGLNWWGARVSFAFAVALLFIAIVTSVWAIVPRVRSKHPSRKAMEDFIYFGHTRYWKPEALQEELRQPALEVLSRQLVVLAHVAWKKHYLVKWSVWTYLASGVIFAITALVINLGS</sequence>
<dbReference type="OrthoDB" id="3397489at2"/>
<organism evidence="11 12">
    <name type="scientific">Microbacterium ginsengisoli</name>
    <dbReference type="NCBI Taxonomy" id="400772"/>
    <lineage>
        <taxon>Bacteria</taxon>
        <taxon>Bacillati</taxon>
        <taxon>Actinomycetota</taxon>
        <taxon>Actinomycetes</taxon>
        <taxon>Micrococcales</taxon>
        <taxon>Microbacteriaceae</taxon>
        <taxon>Microbacterium</taxon>
    </lineage>
</organism>
<evidence type="ECO:0000256" key="3">
    <source>
        <dbReference type="ARBA" id="ARBA00022692"/>
    </source>
</evidence>
<evidence type="ECO:0000256" key="4">
    <source>
        <dbReference type="ARBA" id="ARBA00022741"/>
    </source>
</evidence>
<proteinExistence type="predicted"/>
<accession>A0A0F0M0T5</accession>
<gene>
    <name evidence="10" type="ORF">DCP95_08320</name>
    <name evidence="11" type="ORF">RR49_01124</name>
</gene>
<evidence type="ECO:0000256" key="6">
    <source>
        <dbReference type="ARBA" id="ARBA00023118"/>
    </source>
</evidence>
<comment type="caution">
    <text evidence="11">The sequence shown here is derived from an EMBL/GenBank/DDBJ whole genome shotgun (WGS) entry which is preliminary data.</text>
</comment>
<keyword evidence="4" id="KW-0547">Nucleotide-binding</keyword>
<keyword evidence="12" id="KW-1185">Reference proteome</keyword>
<evidence type="ECO:0000256" key="1">
    <source>
        <dbReference type="ARBA" id="ARBA00004236"/>
    </source>
</evidence>
<keyword evidence="7 8" id="KW-0472">Membrane</keyword>
<evidence type="ECO:0000313" key="12">
    <source>
        <dbReference type="Proteomes" id="UP000033451"/>
    </source>
</evidence>
<dbReference type="AlphaFoldDB" id="A0A0F0M0T5"/>
<evidence type="ECO:0000313" key="13">
    <source>
        <dbReference type="Proteomes" id="UP000257479"/>
    </source>
</evidence>
<dbReference type="EMBL" id="DMNG01000141">
    <property type="protein sequence ID" value="HAN24561.1"/>
    <property type="molecule type" value="Genomic_DNA"/>
</dbReference>
<dbReference type="EMBL" id="JYIY01000068">
    <property type="protein sequence ID" value="KJL37236.1"/>
    <property type="molecule type" value="Genomic_DNA"/>
</dbReference>
<dbReference type="RefSeq" id="WP_048809212.1">
    <property type="nucleotide sequence ID" value="NZ_JYIY01000068.1"/>
</dbReference>
<dbReference type="GO" id="GO:0000166">
    <property type="term" value="F:nucleotide binding"/>
    <property type="evidence" value="ECO:0007669"/>
    <property type="project" value="UniProtKB-KW"/>
</dbReference>
<feature type="transmembrane region" description="Helical" evidence="8">
    <location>
        <begin position="55"/>
        <end position="73"/>
    </location>
</feature>
<dbReference type="PATRIC" id="fig|400772.4.peg.1147"/>
<dbReference type="InterPro" id="IPR043760">
    <property type="entry name" value="PycTM_dom"/>
</dbReference>
<dbReference type="Pfam" id="PF18967">
    <property type="entry name" value="PycTM"/>
    <property type="match status" value="1"/>
</dbReference>
<evidence type="ECO:0000256" key="2">
    <source>
        <dbReference type="ARBA" id="ARBA00022475"/>
    </source>
</evidence>
<feature type="domain" description="Pycsar effector protein" evidence="9">
    <location>
        <begin position="37"/>
        <end position="190"/>
    </location>
</feature>
<keyword evidence="2" id="KW-1003">Cell membrane</keyword>
<protein>
    <recommendedName>
        <fullName evidence="9">Pycsar effector protein domain-containing protein</fullName>
    </recommendedName>
</protein>
<comment type="subcellular location">
    <subcellularLocation>
        <location evidence="1">Cell membrane</location>
    </subcellularLocation>
</comment>
<dbReference type="GO" id="GO:0005886">
    <property type="term" value="C:plasma membrane"/>
    <property type="evidence" value="ECO:0007669"/>
    <property type="project" value="UniProtKB-SubCell"/>
</dbReference>
<evidence type="ECO:0000256" key="7">
    <source>
        <dbReference type="ARBA" id="ARBA00023136"/>
    </source>
</evidence>
<feature type="transmembrane region" description="Helical" evidence="8">
    <location>
        <begin position="174"/>
        <end position="194"/>
    </location>
</feature>
<dbReference type="STRING" id="400772.RR49_01124"/>
<keyword evidence="3 8" id="KW-0812">Transmembrane</keyword>
<dbReference type="GO" id="GO:0051607">
    <property type="term" value="P:defense response to virus"/>
    <property type="evidence" value="ECO:0007669"/>
    <property type="project" value="UniProtKB-KW"/>
</dbReference>
<feature type="transmembrane region" description="Helical" evidence="8">
    <location>
        <begin position="85"/>
        <end position="110"/>
    </location>
</feature>
<evidence type="ECO:0000256" key="5">
    <source>
        <dbReference type="ARBA" id="ARBA00022989"/>
    </source>
</evidence>
<name>A0A0F0M0T5_9MICO</name>
<keyword evidence="5 8" id="KW-1133">Transmembrane helix</keyword>
<reference evidence="11 12" key="1">
    <citation type="submission" date="2015-02" db="EMBL/GenBank/DDBJ databases">
        <title>Draft genome sequences of ten Microbacterium spp. with emphasis on heavy metal contaminated environments.</title>
        <authorList>
            <person name="Corretto E."/>
        </authorList>
    </citation>
    <scope>NUCLEOTIDE SEQUENCE [LARGE SCALE GENOMIC DNA]</scope>
    <source>
        <strain evidence="11 12">DSM 18659</strain>
    </source>
</reference>
<dbReference type="Proteomes" id="UP000257479">
    <property type="component" value="Unassembled WGS sequence"/>
</dbReference>